<keyword evidence="7" id="KW-0067">ATP-binding</keyword>
<dbReference type="EMBL" id="UYYB01001295">
    <property type="protein sequence ID" value="VDM65736.1"/>
    <property type="molecule type" value="Genomic_DNA"/>
</dbReference>
<evidence type="ECO:0000256" key="3">
    <source>
        <dbReference type="ARBA" id="ARBA00012089"/>
    </source>
</evidence>
<dbReference type="GO" id="GO:0017178">
    <property type="term" value="F:diphthine-ammonia ligase activity"/>
    <property type="evidence" value="ECO:0007669"/>
    <property type="project" value="UniProtKB-EC"/>
</dbReference>
<accession>A0A3P7I8E8</accession>
<dbReference type="InterPro" id="IPR002761">
    <property type="entry name" value="Diphthami_syn_dom"/>
</dbReference>
<evidence type="ECO:0000256" key="11">
    <source>
        <dbReference type="ARBA" id="ARBA00032849"/>
    </source>
</evidence>
<dbReference type="EC" id="6.3.1.14" evidence="3"/>
<dbReference type="Pfam" id="PF01902">
    <property type="entry name" value="Diphthami_syn_2"/>
    <property type="match status" value="1"/>
</dbReference>
<gene>
    <name evidence="14" type="ORF">SVUK_LOCUS734</name>
</gene>
<comment type="pathway">
    <text evidence="1">Protein modification; peptidyl-diphthamide biosynthesis.</text>
</comment>
<evidence type="ECO:0000259" key="13">
    <source>
        <dbReference type="Pfam" id="PF01902"/>
    </source>
</evidence>
<evidence type="ECO:0000256" key="10">
    <source>
        <dbReference type="ARBA" id="ARBA00031552"/>
    </source>
</evidence>
<dbReference type="NCBIfam" id="TIGR00290">
    <property type="entry name" value="MJ0570_dom"/>
    <property type="match status" value="1"/>
</dbReference>
<dbReference type="AlphaFoldDB" id="A0A3P7I8E8"/>
<protein>
    <recommendedName>
        <fullName evidence="4">Diphthine--ammonia ligase</fullName>
        <ecNumber evidence="3">6.3.1.14</ecNumber>
    </recommendedName>
    <alternativeName>
        <fullName evidence="9">ATP-binding domain-containing protein 4</fullName>
    </alternativeName>
    <alternativeName>
        <fullName evidence="8">Diphthamide synthase</fullName>
    </alternativeName>
    <alternativeName>
        <fullName evidence="10">Diphthamide synthetase</fullName>
    </alternativeName>
    <alternativeName>
        <fullName evidence="11">Protein DPH6 homolog</fullName>
    </alternativeName>
</protein>
<dbReference type="PANTHER" id="PTHR12196:SF2">
    <property type="entry name" value="DIPHTHINE--AMMONIA LIGASE"/>
    <property type="match status" value="1"/>
</dbReference>
<evidence type="ECO:0000313" key="15">
    <source>
        <dbReference type="Proteomes" id="UP000270094"/>
    </source>
</evidence>
<evidence type="ECO:0000256" key="5">
    <source>
        <dbReference type="ARBA" id="ARBA00022598"/>
    </source>
</evidence>
<dbReference type="UniPathway" id="UPA00559"/>
<evidence type="ECO:0000256" key="4">
    <source>
        <dbReference type="ARBA" id="ARBA00018426"/>
    </source>
</evidence>
<evidence type="ECO:0000256" key="2">
    <source>
        <dbReference type="ARBA" id="ARBA00008496"/>
    </source>
</evidence>
<dbReference type="GO" id="GO:0005524">
    <property type="term" value="F:ATP binding"/>
    <property type="evidence" value="ECO:0007669"/>
    <property type="project" value="UniProtKB-KW"/>
</dbReference>
<keyword evidence="5" id="KW-0436">Ligase</keyword>
<dbReference type="GO" id="GO:0017183">
    <property type="term" value="P:protein histidyl modification to diphthamide"/>
    <property type="evidence" value="ECO:0007669"/>
    <property type="project" value="UniProtKB-UniPathway"/>
</dbReference>
<evidence type="ECO:0000256" key="7">
    <source>
        <dbReference type="ARBA" id="ARBA00022840"/>
    </source>
</evidence>
<evidence type="ECO:0000256" key="9">
    <source>
        <dbReference type="ARBA" id="ARBA00031202"/>
    </source>
</evidence>
<reference evidence="14 15" key="1">
    <citation type="submission" date="2018-11" db="EMBL/GenBank/DDBJ databases">
        <authorList>
            <consortium name="Pathogen Informatics"/>
        </authorList>
    </citation>
    <scope>NUCLEOTIDE SEQUENCE [LARGE SCALE GENOMIC DNA]</scope>
</reference>
<dbReference type="Gene3D" id="3.40.50.620">
    <property type="entry name" value="HUPs"/>
    <property type="match status" value="1"/>
</dbReference>
<dbReference type="FunFam" id="3.90.1490.10:FF:000001">
    <property type="entry name" value="Diphthine--ammonia ligase"/>
    <property type="match status" value="1"/>
</dbReference>
<dbReference type="OrthoDB" id="686384at2759"/>
<evidence type="ECO:0000256" key="1">
    <source>
        <dbReference type="ARBA" id="ARBA00005156"/>
    </source>
</evidence>
<dbReference type="CDD" id="cd01994">
    <property type="entry name" value="AANH_PF0828-like"/>
    <property type="match status" value="1"/>
</dbReference>
<proteinExistence type="inferred from homology"/>
<dbReference type="Proteomes" id="UP000270094">
    <property type="component" value="Unassembled WGS sequence"/>
</dbReference>
<name>A0A3P7I8E8_STRVU</name>
<evidence type="ECO:0000256" key="8">
    <source>
        <dbReference type="ARBA" id="ARBA00029814"/>
    </source>
</evidence>
<evidence type="ECO:0000313" key="14">
    <source>
        <dbReference type="EMBL" id="VDM65736.1"/>
    </source>
</evidence>
<comment type="catalytic activity">
    <reaction evidence="12">
        <text>diphthine-[translation elongation factor 2] + NH4(+) + ATP = diphthamide-[translation elongation factor 2] + AMP + diphosphate + H(+)</text>
        <dbReference type="Rhea" id="RHEA:19753"/>
        <dbReference type="Rhea" id="RHEA-COMP:10172"/>
        <dbReference type="Rhea" id="RHEA-COMP:10174"/>
        <dbReference type="ChEBI" id="CHEBI:15378"/>
        <dbReference type="ChEBI" id="CHEBI:16692"/>
        <dbReference type="ChEBI" id="CHEBI:28938"/>
        <dbReference type="ChEBI" id="CHEBI:30616"/>
        <dbReference type="ChEBI" id="CHEBI:33019"/>
        <dbReference type="ChEBI" id="CHEBI:82696"/>
        <dbReference type="ChEBI" id="CHEBI:456215"/>
        <dbReference type="EC" id="6.3.1.14"/>
    </reaction>
</comment>
<dbReference type="InterPro" id="IPR014729">
    <property type="entry name" value="Rossmann-like_a/b/a_fold"/>
</dbReference>
<dbReference type="InterPro" id="IPR030662">
    <property type="entry name" value="DPH6/MJ0570"/>
</dbReference>
<evidence type="ECO:0000256" key="6">
    <source>
        <dbReference type="ARBA" id="ARBA00022741"/>
    </source>
</evidence>
<dbReference type="SUPFAM" id="SSF52402">
    <property type="entry name" value="Adenine nucleotide alpha hydrolases-like"/>
    <property type="match status" value="1"/>
</dbReference>
<keyword evidence="6" id="KW-0547">Nucleotide-binding</keyword>
<comment type="similarity">
    <text evidence="2">Belongs to the Diphthine--ammonia ligase family.</text>
</comment>
<evidence type="ECO:0000256" key="12">
    <source>
        <dbReference type="ARBA" id="ARBA00048108"/>
    </source>
</evidence>
<keyword evidence="15" id="KW-1185">Reference proteome</keyword>
<dbReference type="PANTHER" id="PTHR12196">
    <property type="entry name" value="DOMAIN OF UNKNOWN FUNCTION 71 DUF71 -CONTAINING PROTEIN"/>
    <property type="match status" value="1"/>
</dbReference>
<organism evidence="14 15">
    <name type="scientific">Strongylus vulgaris</name>
    <name type="common">Blood worm</name>
    <dbReference type="NCBI Taxonomy" id="40348"/>
    <lineage>
        <taxon>Eukaryota</taxon>
        <taxon>Metazoa</taxon>
        <taxon>Ecdysozoa</taxon>
        <taxon>Nematoda</taxon>
        <taxon>Chromadorea</taxon>
        <taxon>Rhabditida</taxon>
        <taxon>Rhabditina</taxon>
        <taxon>Rhabditomorpha</taxon>
        <taxon>Strongyloidea</taxon>
        <taxon>Strongylidae</taxon>
        <taxon>Strongylus</taxon>
    </lineage>
</organism>
<dbReference type="Gene3D" id="3.90.1490.10">
    <property type="entry name" value="putative n-type atp pyrophosphatase, domain 2"/>
    <property type="match status" value="1"/>
</dbReference>
<feature type="domain" description="Diphthamide synthase" evidence="13">
    <location>
        <begin position="7"/>
        <end position="152"/>
    </location>
</feature>
<sequence length="158" mass="17861">MFEITAGDEVEDLYELLKTVKEHHPLVQGVSAGAILSSYQKLRVEDVCRRLNLTPLCYLWERDQKFRNHIAAVQHELLREMISNGFNAILVKVAAIGLNKNHLGKSLSEMESTLLKLHSEYGVHPCGEGGEYETFVLDCPLFNRAIVVDAHEVCQLLE</sequence>